<dbReference type="Proteomes" id="UP001163324">
    <property type="component" value="Chromosome 7"/>
</dbReference>
<dbReference type="EMBL" id="CM047946">
    <property type="protein sequence ID" value="KAI9897559.1"/>
    <property type="molecule type" value="Genomic_DNA"/>
</dbReference>
<reference evidence="1" key="1">
    <citation type="submission" date="2022-10" db="EMBL/GenBank/DDBJ databases">
        <title>Complete Genome of Trichothecium roseum strain YXFP-22015, a Plant Pathogen Isolated from Citrus.</title>
        <authorList>
            <person name="Wang Y."/>
            <person name="Zhu L."/>
        </authorList>
    </citation>
    <scope>NUCLEOTIDE SEQUENCE</scope>
    <source>
        <strain evidence="1">YXFP-22015</strain>
    </source>
</reference>
<protein>
    <submittedName>
        <fullName evidence="1">Uncharacterized protein</fullName>
    </submittedName>
</protein>
<proteinExistence type="predicted"/>
<evidence type="ECO:0000313" key="2">
    <source>
        <dbReference type="Proteomes" id="UP001163324"/>
    </source>
</evidence>
<organism evidence="1 2">
    <name type="scientific">Trichothecium roseum</name>
    <dbReference type="NCBI Taxonomy" id="47278"/>
    <lineage>
        <taxon>Eukaryota</taxon>
        <taxon>Fungi</taxon>
        <taxon>Dikarya</taxon>
        <taxon>Ascomycota</taxon>
        <taxon>Pezizomycotina</taxon>
        <taxon>Sordariomycetes</taxon>
        <taxon>Hypocreomycetidae</taxon>
        <taxon>Hypocreales</taxon>
        <taxon>Hypocreales incertae sedis</taxon>
        <taxon>Trichothecium</taxon>
    </lineage>
</organism>
<comment type="caution">
    <text evidence="1">The sequence shown here is derived from an EMBL/GenBank/DDBJ whole genome shotgun (WGS) entry which is preliminary data.</text>
</comment>
<keyword evidence="2" id="KW-1185">Reference proteome</keyword>
<evidence type="ECO:0000313" key="1">
    <source>
        <dbReference type="EMBL" id="KAI9897559.1"/>
    </source>
</evidence>
<sequence length="445" mass="49226">MAARREEGLASTKTRRSHRKSRNGCSECKRRHIRCDEGRPTCTNCAIAERQCSFPGPPPPPASSSASTPVSSQPQRYSPGARSASVSSGRSGSRGPGEGVVDVSTPRSAPLPPAPQLPAQHPPPILPSFNESFAGTPPSGASTFSPQHLMLLHHAERGMEGAMMGHGQTSYIIEVAVMHAIDCPYLIDQVLAFSAMHLAFERPEATATFRHQATELQTRAVAYFSRETEVLKANELENPVQRFLFAAILSLHVLAETLAYHRADFHYFIDRFIECIHLHRGVRAVIKPTWETLLRSELEPILRLSRIDKPNGTQHGTECAPLLPLLETSDLNAPSLEACREAASWLQWAFDLNRRLPSDDIPHAVSGFIVLVPGEFIGVLRRHRPEALVILAYYGVLLHRTRRYWICGGNGAFMIRSISQHLGGPGGFWGEALRWPLQVLDEDRD</sequence>
<accession>A0ACC0UTT9</accession>
<gene>
    <name evidence="1" type="ORF">N3K66_007415</name>
</gene>
<name>A0ACC0UTT9_9HYPO</name>